<evidence type="ECO:0000313" key="12">
    <source>
        <dbReference type="Proteomes" id="UP000596661"/>
    </source>
</evidence>
<dbReference type="AlphaFoldDB" id="A0A803PMF4"/>
<dbReference type="EnsemblPlants" id="evm.model.05.1704">
    <property type="protein sequence ID" value="cds.evm.model.05.1704"/>
    <property type="gene ID" value="evm.TU.05.1704"/>
</dbReference>
<dbReference type="Gramene" id="evm.model.05.1704">
    <property type="protein sequence ID" value="cds.evm.model.05.1704"/>
    <property type="gene ID" value="evm.TU.05.1704"/>
</dbReference>
<evidence type="ECO:0000256" key="7">
    <source>
        <dbReference type="ARBA" id="ARBA00023242"/>
    </source>
</evidence>
<name>A0A803PMF4_CANSA</name>
<evidence type="ECO:0000256" key="5">
    <source>
        <dbReference type="ARBA" id="ARBA00023159"/>
    </source>
</evidence>
<dbReference type="PANTHER" id="PTHR31190:SF499">
    <property type="entry name" value="ETHYLENE-RESPONSIVE TRANSCRIPTION FACTOR ERF105"/>
    <property type="match status" value="1"/>
</dbReference>
<keyword evidence="7" id="KW-0539">Nucleus</keyword>
<evidence type="ECO:0000256" key="9">
    <source>
        <dbReference type="SAM" id="MobiDB-lite"/>
    </source>
</evidence>
<dbReference type="InterPro" id="IPR036955">
    <property type="entry name" value="AP2/ERF_dom_sf"/>
</dbReference>
<dbReference type="SUPFAM" id="SSF54171">
    <property type="entry name" value="DNA-binding domain"/>
    <property type="match status" value="1"/>
</dbReference>
<dbReference type="PROSITE" id="PS51032">
    <property type="entry name" value="AP2_ERF"/>
    <property type="match status" value="1"/>
</dbReference>
<dbReference type="PANTHER" id="PTHR31190">
    <property type="entry name" value="DNA-BINDING DOMAIN"/>
    <property type="match status" value="1"/>
</dbReference>
<evidence type="ECO:0000256" key="1">
    <source>
        <dbReference type="ARBA" id="ARBA00004123"/>
    </source>
</evidence>
<keyword evidence="5" id="KW-0010">Activator</keyword>
<dbReference type="GO" id="GO:0009873">
    <property type="term" value="P:ethylene-activated signaling pathway"/>
    <property type="evidence" value="ECO:0007669"/>
    <property type="project" value="UniProtKB-KW"/>
</dbReference>
<dbReference type="GO" id="GO:0003700">
    <property type="term" value="F:DNA-binding transcription factor activity"/>
    <property type="evidence" value="ECO:0007669"/>
    <property type="project" value="InterPro"/>
</dbReference>
<feature type="compositionally biased region" description="Basic and acidic residues" evidence="9">
    <location>
        <begin position="151"/>
        <end position="167"/>
    </location>
</feature>
<keyword evidence="2" id="KW-0936">Ethylene signaling pathway</keyword>
<feature type="domain" description="AP2/ERF" evidence="10">
    <location>
        <begin position="167"/>
        <end position="225"/>
    </location>
</feature>
<accession>A0A803PMF4</accession>
<protein>
    <recommendedName>
        <fullName evidence="10">AP2/ERF domain-containing protein</fullName>
    </recommendedName>
</protein>
<organism evidence="11 12">
    <name type="scientific">Cannabis sativa</name>
    <name type="common">Hemp</name>
    <name type="synonym">Marijuana</name>
    <dbReference type="NCBI Taxonomy" id="3483"/>
    <lineage>
        <taxon>Eukaryota</taxon>
        <taxon>Viridiplantae</taxon>
        <taxon>Streptophyta</taxon>
        <taxon>Embryophyta</taxon>
        <taxon>Tracheophyta</taxon>
        <taxon>Spermatophyta</taxon>
        <taxon>Magnoliopsida</taxon>
        <taxon>eudicotyledons</taxon>
        <taxon>Gunneridae</taxon>
        <taxon>Pentapetalae</taxon>
        <taxon>rosids</taxon>
        <taxon>fabids</taxon>
        <taxon>Rosales</taxon>
        <taxon>Cannabaceae</taxon>
        <taxon>Cannabis</taxon>
    </lineage>
</organism>
<evidence type="ECO:0000313" key="11">
    <source>
        <dbReference type="EnsemblPlants" id="cds.evm.model.05.1704"/>
    </source>
</evidence>
<evidence type="ECO:0000256" key="4">
    <source>
        <dbReference type="ARBA" id="ARBA00023125"/>
    </source>
</evidence>
<dbReference type="EMBL" id="UZAU01000544">
    <property type="status" value="NOT_ANNOTATED_CDS"/>
    <property type="molecule type" value="Genomic_DNA"/>
</dbReference>
<reference evidence="11" key="1">
    <citation type="submission" date="2018-11" db="EMBL/GenBank/DDBJ databases">
        <authorList>
            <person name="Grassa J C."/>
        </authorList>
    </citation>
    <scope>NUCLEOTIDE SEQUENCE [LARGE SCALE GENOMIC DNA]</scope>
</reference>
<dbReference type="CDD" id="cd00018">
    <property type="entry name" value="AP2"/>
    <property type="match status" value="1"/>
</dbReference>
<reference evidence="11" key="2">
    <citation type="submission" date="2021-03" db="UniProtKB">
        <authorList>
            <consortium name="EnsemblPlants"/>
        </authorList>
    </citation>
    <scope>IDENTIFICATION</scope>
</reference>
<comment type="similarity">
    <text evidence="8">Belongs to the AP2/ERF transcription factor family. ERF subfamily.</text>
</comment>
<evidence type="ECO:0000259" key="10">
    <source>
        <dbReference type="PROSITE" id="PS51032"/>
    </source>
</evidence>
<evidence type="ECO:0000256" key="6">
    <source>
        <dbReference type="ARBA" id="ARBA00023163"/>
    </source>
</evidence>
<dbReference type="GO" id="GO:0000976">
    <property type="term" value="F:transcription cis-regulatory region binding"/>
    <property type="evidence" value="ECO:0007669"/>
    <property type="project" value="UniProtKB-ARBA"/>
</dbReference>
<dbReference type="Gene3D" id="3.30.730.10">
    <property type="entry name" value="AP2/ERF domain"/>
    <property type="match status" value="1"/>
</dbReference>
<dbReference type="GO" id="GO:0005634">
    <property type="term" value="C:nucleus"/>
    <property type="evidence" value="ECO:0007669"/>
    <property type="project" value="UniProtKB-SubCell"/>
</dbReference>
<evidence type="ECO:0000256" key="2">
    <source>
        <dbReference type="ARBA" id="ARBA00022745"/>
    </source>
</evidence>
<dbReference type="Proteomes" id="UP000596661">
    <property type="component" value="Chromosome 5"/>
</dbReference>
<dbReference type="InterPro" id="IPR044808">
    <property type="entry name" value="ERF_plant"/>
</dbReference>
<dbReference type="InterPro" id="IPR016177">
    <property type="entry name" value="DNA-bd_dom_sf"/>
</dbReference>
<evidence type="ECO:0000256" key="3">
    <source>
        <dbReference type="ARBA" id="ARBA00023015"/>
    </source>
</evidence>
<keyword evidence="4" id="KW-0238">DNA-binding</keyword>
<evidence type="ECO:0000256" key="8">
    <source>
        <dbReference type="ARBA" id="ARBA00024343"/>
    </source>
</evidence>
<dbReference type="FunFam" id="3.30.730.10:FF:000001">
    <property type="entry name" value="Ethylene-responsive transcription factor 2"/>
    <property type="match status" value="1"/>
</dbReference>
<keyword evidence="3" id="KW-0805">Transcription regulation</keyword>
<dbReference type="GO" id="GO:0006950">
    <property type="term" value="P:response to stress"/>
    <property type="evidence" value="ECO:0007669"/>
    <property type="project" value="UniProtKB-ARBA"/>
</dbReference>
<dbReference type="SMART" id="SM00380">
    <property type="entry name" value="AP2"/>
    <property type="match status" value="1"/>
</dbReference>
<feature type="region of interest" description="Disordered" evidence="9">
    <location>
        <begin position="148"/>
        <end position="169"/>
    </location>
</feature>
<proteinExistence type="inferred from homology"/>
<comment type="subcellular location">
    <subcellularLocation>
        <location evidence="1">Nucleus</location>
    </subcellularLocation>
</comment>
<dbReference type="PRINTS" id="PR00367">
    <property type="entry name" value="ETHRSPELEMNT"/>
</dbReference>
<sequence>MAAMNNHASQLQYIEQILLGDLSPITNINQQNKWPVISVDSNSSHNSNIEISTYLKESTDNFFDFSSDHEQIQFLPNANTNDFEEAKPPPPPPLFNFTTQLGNNNISSFEFEFESKPQILGSGSSQWSRKPSLSISLPSKTTQWIQFGDPNPRESVEEKASEEDQTHYRGVRRRPWGKYAAEIRDPNRKGSRVWLGTYDTAIDAAKAYDRAAFRLRGSKAILNFPLEAGNYKCSSAVVHMKRRREEEEAAERNAVEVVKKEKLTEFDDEAVSYINDMPLTPSDWTEGKGALWPLSPHPMLGYSYSELLIA</sequence>
<keyword evidence="12" id="KW-1185">Reference proteome</keyword>
<dbReference type="Pfam" id="PF00847">
    <property type="entry name" value="AP2"/>
    <property type="match status" value="1"/>
</dbReference>
<keyword evidence="6" id="KW-0804">Transcription</keyword>
<dbReference type="OrthoDB" id="674504at2759"/>
<dbReference type="InterPro" id="IPR001471">
    <property type="entry name" value="AP2/ERF_dom"/>
</dbReference>